<feature type="transmembrane region" description="Helical" evidence="5">
    <location>
        <begin position="159"/>
        <end position="179"/>
    </location>
</feature>
<name>A0A3G8Y4Y1_9FLAO</name>
<evidence type="ECO:0000313" key="7">
    <source>
        <dbReference type="EMBL" id="AZI40345.1"/>
    </source>
</evidence>
<dbReference type="GO" id="GO:0005886">
    <property type="term" value="C:plasma membrane"/>
    <property type="evidence" value="ECO:0007669"/>
    <property type="project" value="TreeGrafter"/>
</dbReference>
<dbReference type="InterPro" id="IPR030192">
    <property type="entry name" value="YbdG"/>
</dbReference>
<feature type="transmembrane region" description="Helical" evidence="5">
    <location>
        <begin position="41"/>
        <end position="67"/>
    </location>
</feature>
<dbReference type="RefSeq" id="WP_124802727.1">
    <property type="nucleotide sequence ID" value="NZ_CP034161.1"/>
</dbReference>
<feature type="transmembrane region" description="Helical" evidence="5">
    <location>
        <begin position="185"/>
        <end position="207"/>
    </location>
</feature>
<evidence type="ECO:0000256" key="4">
    <source>
        <dbReference type="ARBA" id="ARBA00023136"/>
    </source>
</evidence>
<comment type="subcellular location">
    <subcellularLocation>
        <location evidence="1">Membrane</location>
    </subcellularLocation>
</comment>
<keyword evidence="4 5" id="KW-0472">Membrane</keyword>
<dbReference type="PANTHER" id="PTHR30414">
    <property type="entry name" value="MINICONDUCTANCE MECHANOSENSITIVE CHANNEL YBDG"/>
    <property type="match status" value="1"/>
</dbReference>
<dbReference type="GO" id="GO:0008381">
    <property type="term" value="F:mechanosensitive monoatomic ion channel activity"/>
    <property type="evidence" value="ECO:0007669"/>
    <property type="project" value="InterPro"/>
</dbReference>
<dbReference type="PANTHER" id="PTHR30414:SF0">
    <property type="entry name" value="MINICONDUCTANCE MECHANOSENSITIVE CHANNEL YBDG"/>
    <property type="match status" value="1"/>
</dbReference>
<dbReference type="Gene3D" id="2.30.30.60">
    <property type="match status" value="1"/>
</dbReference>
<protein>
    <submittedName>
        <fullName evidence="7">Mechanosensitive ion channel family protein</fullName>
    </submittedName>
</protein>
<gene>
    <name evidence="7" type="ORF">EIB74_10385</name>
</gene>
<feature type="transmembrane region" description="Helical" evidence="5">
    <location>
        <begin position="87"/>
        <end position="105"/>
    </location>
</feature>
<evidence type="ECO:0000256" key="5">
    <source>
        <dbReference type="SAM" id="Phobius"/>
    </source>
</evidence>
<feature type="domain" description="Mechanosensitive ion channel MscS" evidence="6">
    <location>
        <begin position="201"/>
        <end position="268"/>
    </location>
</feature>
<dbReference type="InterPro" id="IPR006685">
    <property type="entry name" value="MscS_channel_2nd"/>
</dbReference>
<dbReference type="Proteomes" id="UP000281810">
    <property type="component" value="Chromosome"/>
</dbReference>
<dbReference type="AlphaFoldDB" id="A0A3G8Y4Y1"/>
<sequence>MKKEINDYKDFLQRISDEIHFFCKDYFPDDFVLIGQITMKFALLLFLIFFLIFILKAIINIVFKFFFDKEKYPVMKSIYKAKVTNSVANILGIGLGHYALFSIFYRHPKSFVFLERLIGFLVVLAVANMAFRFIKVLQNYYLIQQDYYKIIAINSISQTVRIFGMFIFSVIAVCVFFGISSTTVLGSLGAITAVIVLVFRDTILGFVTGIHVATSKNLKVGDWVAIPKYSIEGNIEGIDLLTTKIRNFDKTLSTIPTYDLLTTEIKNMQVMTETNTRRIKKSIVFNIKSFKFLDDQLFNDLLKINLIHDYLVERKNEIDKEKATLPNADEIINGSQLTNIGTFRIYALNYLKNNPNIDQTGTVMVRQMEITPQGMPLEIYCFTNDSNWENFEQIQADIFDHLLVASKEFDLEIMQVNKI</sequence>
<keyword evidence="3 5" id="KW-1133">Transmembrane helix</keyword>
<evidence type="ECO:0000256" key="2">
    <source>
        <dbReference type="ARBA" id="ARBA00022692"/>
    </source>
</evidence>
<feature type="transmembrane region" description="Helical" evidence="5">
    <location>
        <begin position="117"/>
        <end position="138"/>
    </location>
</feature>
<reference evidence="8" key="1">
    <citation type="submission" date="2018-11" db="EMBL/GenBank/DDBJ databases">
        <title>Proposal to divide the Flavobacteriaceae and reorganize its genera based on Amino Acid Identity values calculated from whole genome sequences.</title>
        <authorList>
            <person name="Nicholson A.C."/>
            <person name="Gulvik C.A."/>
            <person name="Whitney A.M."/>
            <person name="Humrighouse B.W."/>
            <person name="Bell M."/>
            <person name="Holmes B."/>
            <person name="Steigerwalt A.B."/>
            <person name="Villarma A."/>
            <person name="Sheth M."/>
            <person name="Batra D."/>
            <person name="Pryor J."/>
            <person name="Bernardet J.-F."/>
            <person name="Hugo C."/>
            <person name="Kampfer P."/>
            <person name="Newman J.D."/>
            <person name="McQuiston J.R."/>
        </authorList>
    </citation>
    <scope>NUCLEOTIDE SEQUENCE [LARGE SCALE GENOMIC DNA]</scope>
    <source>
        <strain evidence="8">F5649</strain>
    </source>
</reference>
<dbReference type="SUPFAM" id="SSF50182">
    <property type="entry name" value="Sm-like ribonucleoproteins"/>
    <property type="match status" value="1"/>
</dbReference>
<dbReference type="InterPro" id="IPR023408">
    <property type="entry name" value="MscS_beta-dom_sf"/>
</dbReference>
<evidence type="ECO:0000259" key="6">
    <source>
        <dbReference type="Pfam" id="PF00924"/>
    </source>
</evidence>
<accession>A0A3G8Y4Y1</accession>
<evidence type="ECO:0000256" key="3">
    <source>
        <dbReference type="ARBA" id="ARBA00022989"/>
    </source>
</evidence>
<dbReference type="GO" id="GO:0071470">
    <property type="term" value="P:cellular response to osmotic stress"/>
    <property type="evidence" value="ECO:0007669"/>
    <property type="project" value="InterPro"/>
</dbReference>
<evidence type="ECO:0000256" key="1">
    <source>
        <dbReference type="ARBA" id="ARBA00004370"/>
    </source>
</evidence>
<keyword evidence="2 5" id="KW-0812">Transmembrane</keyword>
<dbReference type="OrthoDB" id="9775207at2"/>
<dbReference type="InterPro" id="IPR010920">
    <property type="entry name" value="LSM_dom_sf"/>
</dbReference>
<evidence type="ECO:0000313" key="8">
    <source>
        <dbReference type="Proteomes" id="UP000281810"/>
    </source>
</evidence>
<proteinExistence type="predicted"/>
<dbReference type="Pfam" id="PF00924">
    <property type="entry name" value="MS_channel_2nd"/>
    <property type="match status" value="1"/>
</dbReference>
<dbReference type="EMBL" id="CP034161">
    <property type="protein sequence ID" value="AZI40345.1"/>
    <property type="molecule type" value="Genomic_DNA"/>
</dbReference>
<keyword evidence="8" id="KW-1185">Reference proteome</keyword>
<organism evidence="7 8">
    <name type="scientific">Epilithonimonas vandammei</name>
    <dbReference type="NCBI Taxonomy" id="2487072"/>
    <lineage>
        <taxon>Bacteria</taxon>
        <taxon>Pseudomonadati</taxon>
        <taxon>Bacteroidota</taxon>
        <taxon>Flavobacteriia</taxon>
        <taxon>Flavobacteriales</taxon>
        <taxon>Weeksellaceae</taxon>
        <taxon>Chryseobacterium group</taxon>
        <taxon>Epilithonimonas</taxon>
    </lineage>
</organism>